<evidence type="ECO:0000256" key="7">
    <source>
        <dbReference type="ARBA" id="ARBA00022827"/>
    </source>
</evidence>
<keyword evidence="2" id="KW-0963">Cytoplasm</keyword>
<keyword evidence="12" id="KW-1185">Reference proteome</keyword>
<dbReference type="PANTHER" id="PTHR11806">
    <property type="entry name" value="GLUCOSE INHIBITED DIVISION PROTEIN A"/>
    <property type="match status" value="1"/>
</dbReference>
<keyword evidence="9" id="KW-0520">NAD</keyword>
<dbReference type="NCBIfam" id="NF003739">
    <property type="entry name" value="PRK05335.1"/>
    <property type="match status" value="1"/>
</dbReference>
<evidence type="ECO:0000256" key="8">
    <source>
        <dbReference type="ARBA" id="ARBA00022857"/>
    </source>
</evidence>
<dbReference type="InterPro" id="IPR040131">
    <property type="entry name" value="MnmG_N"/>
</dbReference>
<dbReference type="SUPFAM" id="SSF51905">
    <property type="entry name" value="FAD/NAD(P)-binding domain"/>
    <property type="match status" value="1"/>
</dbReference>
<evidence type="ECO:0000259" key="10">
    <source>
        <dbReference type="Pfam" id="PF01134"/>
    </source>
</evidence>
<dbReference type="InterPro" id="IPR036188">
    <property type="entry name" value="FAD/NAD-bd_sf"/>
</dbReference>
<protein>
    <submittedName>
        <fullName evidence="11">Methylenetetrahydrofolate--tRNA-(Uracil(54)-C(5))-methyltransferase (FADH(2)-oxidizing) TrmFO</fullName>
    </submittedName>
</protein>
<evidence type="ECO:0000256" key="4">
    <source>
        <dbReference type="ARBA" id="ARBA00022630"/>
    </source>
</evidence>
<dbReference type="HAMAP" id="MF_01037">
    <property type="entry name" value="TrmFO"/>
    <property type="match status" value="1"/>
</dbReference>
<evidence type="ECO:0000256" key="2">
    <source>
        <dbReference type="ARBA" id="ARBA00022490"/>
    </source>
</evidence>
<evidence type="ECO:0000313" key="11">
    <source>
        <dbReference type="EMBL" id="MFC1800327.1"/>
    </source>
</evidence>
<proteinExistence type="inferred from homology"/>
<name>A0ABV6YQJ3_UNCEI</name>
<feature type="non-terminal residue" evidence="11">
    <location>
        <position position="357"/>
    </location>
</feature>
<keyword evidence="7" id="KW-0274">FAD</keyword>
<dbReference type="NCBIfam" id="TIGR00137">
    <property type="entry name" value="gid_trmFO"/>
    <property type="match status" value="1"/>
</dbReference>
<evidence type="ECO:0000256" key="5">
    <source>
        <dbReference type="ARBA" id="ARBA00022679"/>
    </source>
</evidence>
<reference evidence="11 12" key="1">
    <citation type="submission" date="2024-09" db="EMBL/GenBank/DDBJ databases">
        <authorList>
            <person name="D'Angelo T."/>
        </authorList>
    </citation>
    <scope>NUCLEOTIDE SEQUENCE [LARGE SCALE GENOMIC DNA]</scope>
    <source>
        <strain evidence="11">SAG AM-311-F02</strain>
    </source>
</reference>
<comment type="caution">
    <text evidence="11">The sequence shown here is derived from an EMBL/GenBank/DDBJ whole genome shotgun (WGS) entry which is preliminary data.</text>
</comment>
<gene>
    <name evidence="11" type="primary">trmFO</name>
    <name evidence="11" type="ORF">ACFL2Z_05435</name>
</gene>
<keyword evidence="8" id="KW-0521">NADP</keyword>
<organism evidence="11 12">
    <name type="scientific">Eiseniibacteriota bacterium</name>
    <dbReference type="NCBI Taxonomy" id="2212470"/>
    <lineage>
        <taxon>Bacteria</taxon>
        <taxon>Candidatus Eiseniibacteriota</taxon>
    </lineage>
</organism>
<dbReference type="Gene3D" id="3.50.50.60">
    <property type="entry name" value="FAD/NAD(P)-binding domain"/>
    <property type="match status" value="2"/>
</dbReference>
<comment type="cofactor">
    <cofactor evidence="1">
        <name>FAD</name>
        <dbReference type="ChEBI" id="CHEBI:57692"/>
    </cofactor>
</comment>
<evidence type="ECO:0000256" key="6">
    <source>
        <dbReference type="ARBA" id="ARBA00022694"/>
    </source>
</evidence>
<evidence type="ECO:0000313" key="12">
    <source>
        <dbReference type="Proteomes" id="UP001594288"/>
    </source>
</evidence>
<dbReference type="Pfam" id="PF01134">
    <property type="entry name" value="GIDA"/>
    <property type="match status" value="1"/>
</dbReference>
<evidence type="ECO:0000256" key="3">
    <source>
        <dbReference type="ARBA" id="ARBA00022603"/>
    </source>
</evidence>
<keyword evidence="4" id="KW-0285">Flavoprotein</keyword>
<accession>A0ABV6YQJ3</accession>
<keyword evidence="5" id="KW-0808">Transferase</keyword>
<dbReference type="Proteomes" id="UP001594288">
    <property type="component" value="Unassembled WGS sequence"/>
</dbReference>
<keyword evidence="6" id="KW-0819">tRNA processing</keyword>
<dbReference type="InterPro" id="IPR004417">
    <property type="entry name" value="TrmFO"/>
</dbReference>
<evidence type="ECO:0000256" key="1">
    <source>
        <dbReference type="ARBA" id="ARBA00001974"/>
    </source>
</evidence>
<dbReference type="EMBL" id="JBHPEI010000119">
    <property type="protein sequence ID" value="MFC1800327.1"/>
    <property type="molecule type" value="Genomic_DNA"/>
</dbReference>
<dbReference type="InterPro" id="IPR002218">
    <property type="entry name" value="MnmG-rel"/>
</dbReference>
<sequence length="357" mass="39307">MSGRPSRVFVIGGGLAGSEAAWQAARYGADVTLCEMRSVRITEAHRTDLLAELVCSNSFKSDRISNANGLLKLELRMLGSLLMETASRTRVPAGSALCVDRNRFSAEITRAIEHAPNIRLEKREVTELDDGAVNIIAAGPLASPAISGVIEKLVGKPNLYFYDAISPIVEADSIDMTIAFKSSRYDKGDSTYINLPMDKPQYESFIKDLRGAQVTPRREFEKKKFFSACMPIEELAGMGDETLSHGCMKPVGLNDPRTGKMPWAVVQLRPENLEGTLYGMVGFQTRLKYGDQERIFRSLPGLKEARFARLGSIHRNTFVKAPSVIRESLELDRDDNVMFAGQLTGAEGYVAAFMPAT</sequence>
<dbReference type="PANTHER" id="PTHR11806:SF2">
    <property type="entry name" value="METHYLENETETRAHYDROFOLATE--TRNA-(URACIL-5-)-METHYLTRANSFERASE TRMFO"/>
    <property type="match status" value="1"/>
</dbReference>
<feature type="domain" description="MnmG N-terminal" evidence="10">
    <location>
        <begin position="8"/>
        <end position="352"/>
    </location>
</feature>
<keyword evidence="3" id="KW-0489">Methyltransferase</keyword>
<evidence type="ECO:0000256" key="9">
    <source>
        <dbReference type="ARBA" id="ARBA00023027"/>
    </source>
</evidence>